<evidence type="ECO:0000256" key="15">
    <source>
        <dbReference type="SAM" id="Phobius"/>
    </source>
</evidence>
<dbReference type="Proteomes" id="UP000326396">
    <property type="component" value="Linkage Group LG1"/>
</dbReference>
<dbReference type="SUPFAM" id="SSF56672">
    <property type="entry name" value="DNA/RNA polymerases"/>
    <property type="match status" value="1"/>
</dbReference>
<evidence type="ECO:0000256" key="5">
    <source>
        <dbReference type="ARBA" id="ARBA00018512"/>
    </source>
</evidence>
<evidence type="ECO:0000256" key="1">
    <source>
        <dbReference type="ARBA" id="ARBA00004477"/>
    </source>
</evidence>
<keyword evidence="10 15" id="KW-1133">Transmembrane helix</keyword>
<keyword evidence="11 15" id="KW-0472">Membrane</keyword>
<evidence type="ECO:0000256" key="7">
    <source>
        <dbReference type="ARBA" id="ARBA00022679"/>
    </source>
</evidence>
<evidence type="ECO:0000256" key="12">
    <source>
        <dbReference type="ARBA" id="ARBA00044727"/>
    </source>
</evidence>
<evidence type="ECO:0000256" key="2">
    <source>
        <dbReference type="ARBA" id="ARBA00004922"/>
    </source>
</evidence>
<evidence type="ECO:0000313" key="18">
    <source>
        <dbReference type="Proteomes" id="UP000326396"/>
    </source>
</evidence>
<keyword evidence="8 15" id="KW-0812">Transmembrane</keyword>
<dbReference type="GO" id="GO:0106073">
    <property type="term" value="F:dolichyl pyrophosphate Glc2Man9GlcNAc2 alpha-1,2-glucosyltransferase activity"/>
    <property type="evidence" value="ECO:0007669"/>
    <property type="project" value="UniProtKB-EC"/>
</dbReference>
<accession>A0A5N6PZK0</accession>
<dbReference type="EC" id="2.4.1.256" evidence="4"/>
<evidence type="ECO:0000256" key="6">
    <source>
        <dbReference type="ARBA" id="ARBA00022676"/>
    </source>
</evidence>
<organism evidence="17 18">
    <name type="scientific">Mikania micrantha</name>
    <name type="common">bitter vine</name>
    <dbReference type="NCBI Taxonomy" id="192012"/>
    <lineage>
        <taxon>Eukaryota</taxon>
        <taxon>Viridiplantae</taxon>
        <taxon>Streptophyta</taxon>
        <taxon>Embryophyta</taxon>
        <taxon>Tracheophyta</taxon>
        <taxon>Spermatophyta</taxon>
        <taxon>Magnoliopsida</taxon>
        <taxon>eudicotyledons</taxon>
        <taxon>Gunneridae</taxon>
        <taxon>Pentapetalae</taxon>
        <taxon>asterids</taxon>
        <taxon>campanulids</taxon>
        <taxon>Asterales</taxon>
        <taxon>Asteraceae</taxon>
        <taxon>Asteroideae</taxon>
        <taxon>Heliantheae alliance</taxon>
        <taxon>Eupatorieae</taxon>
        <taxon>Mikania</taxon>
    </lineage>
</organism>
<feature type="domain" description="Reverse transcriptase Ty1/copia-type" evidence="16">
    <location>
        <begin position="180"/>
        <end position="276"/>
    </location>
</feature>
<dbReference type="GO" id="GO:0005789">
    <property type="term" value="C:endoplasmic reticulum membrane"/>
    <property type="evidence" value="ECO:0007669"/>
    <property type="project" value="UniProtKB-SubCell"/>
</dbReference>
<dbReference type="InterPro" id="IPR043502">
    <property type="entry name" value="DNA/RNA_pol_sf"/>
</dbReference>
<evidence type="ECO:0000256" key="9">
    <source>
        <dbReference type="ARBA" id="ARBA00022824"/>
    </source>
</evidence>
<feature type="transmembrane region" description="Helical" evidence="15">
    <location>
        <begin position="858"/>
        <end position="876"/>
    </location>
</feature>
<keyword evidence="9" id="KW-0256">Endoplasmic reticulum</keyword>
<feature type="transmembrane region" description="Helical" evidence="15">
    <location>
        <begin position="882"/>
        <end position="901"/>
    </location>
</feature>
<evidence type="ECO:0000256" key="3">
    <source>
        <dbReference type="ARBA" id="ARBA00010600"/>
    </source>
</evidence>
<dbReference type="Pfam" id="PF07727">
    <property type="entry name" value="RVT_2"/>
    <property type="match status" value="1"/>
</dbReference>
<comment type="caution">
    <text evidence="17">The sequence shown here is derived from an EMBL/GenBank/DDBJ whole genome shotgun (WGS) entry which is preliminary data.</text>
</comment>
<comment type="catalytic activity">
    <reaction evidence="13">
        <text>an alpha-D-Glc-(1-&gt;3)-alpha-D-Glc-(1-&gt;3)-alpha-D-Man-(1-&gt;2)-alpha-D-Man-(1-&gt;2)-alpha-D-Man-(1-&gt;3)-[alpha-D-Man-(1-&gt;2)-alpha-D-Man-(1-&gt;3)-[alpha-D-Man-(1-&gt;2)-alpha-D-Man-(1-&gt;6)]-alpha-D-Man-(1-&gt;6)]-beta-D-Man-(1-&gt;4)-beta-D-GlcNAc-(1-&gt;4)-alpha-D-GlcNAc-diphospho-di-trans,poly-cis-dolichol + a di-trans,poly-cis-dolichyl beta-D-glucosyl phosphate = a alpha-D-Glc-(1-&gt;2)-alpha-D-Glc-(1-&gt;3)-alpha-D-Glc-(1-&gt;3)-alpha-D-Man-(1-&gt;2)-alpha-D-Man-(1-&gt;2)-alpha-D-Man-(1-&gt;3)-[alpha-D-Man-(1-&gt;2)-alpha-D-Man-(1-&gt;3)-[alpha-D-Man-(1-&gt;2)-alpha-D-Man-(1-&gt;6)]-alpha-D-Man-(1-&gt;6)]-beta-D-Man-(1-&gt;4)-beta-D-GlcNAc-(1-&gt;4)-alpha-D-GlcNAc-diphospho-di-trans,poly-cis-dolichol + a di-trans,poly-cis-dolichyl phosphate + H(+)</text>
        <dbReference type="Rhea" id="RHEA:29543"/>
        <dbReference type="Rhea" id="RHEA-COMP:19498"/>
        <dbReference type="Rhea" id="RHEA-COMP:19502"/>
        <dbReference type="Rhea" id="RHEA-COMP:19512"/>
        <dbReference type="Rhea" id="RHEA-COMP:19522"/>
        <dbReference type="ChEBI" id="CHEBI:15378"/>
        <dbReference type="ChEBI" id="CHEBI:57525"/>
        <dbReference type="ChEBI" id="CHEBI:57683"/>
        <dbReference type="ChEBI" id="CHEBI:132522"/>
        <dbReference type="ChEBI" id="CHEBI:132523"/>
        <dbReference type="EC" id="2.4.1.256"/>
    </reaction>
    <physiologicalReaction direction="left-to-right" evidence="13">
        <dbReference type="Rhea" id="RHEA:29544"/>
    </physiologicalReaction>
</comment>
<evidence type="ECO:0000256" key="8">
    <source>
        <dbReference type="ARBA" id="ARBA00022692"/>
    </source>
</evidence>
<evidence type="ECO:0000256" key="11">
    <source>
        <dbReference type="ARBA" id="ARBA00023136"/>
    </source>
</evidence>
<evidence type="ECO:0000259" key="16">
    <source>
        <dbReference type="Pfam" id="PF07727"/>
    </source>
</evidence>
<feature type="compositionally biased region" description="Basic residues" evidence="14">
    <location>
        <begin position="37"/>
        <end position="50"/>
    </location>
</feature>
<feature type="compositionally biased region" description="Polar residues" evidence="14">
    <location>
        <begin position="21"/>
        <end position="31"/>
    </location>
</feature>
<dbReference type="PANTHER" id="PTHR12989:SF10">
    <property type="entry name" value="DOL-P-GLC:GLC(2)MAN(9)GLCNAC(2)-PP-DOL ALPHA-1,2-GLUCOSYLTRANSFERASE-RELATED"/>
    <property type="match status" value="1"/>
</dbReference>
<proteinExistence type="inferred from homology"/>
<dbReference type="EMBL" id="SZYD01000001">
    <property type="protein sequence ID" value="KAD7477317.1"/>
    <property type="molecule type" value="Genomic_DNA"/>
</dbReference>
<dbReference type="PANTHER" id="PTHR12989">
    <property type="entry name" value="ALPHA-1,2-GLUCOSYLTRANSFERASE ALG10"/>
    <property type="match status" value="1"/>
</dbReference>
<evidence type="ECO:0000256" key="10">
    <source>
        <dbReference type="ARBA" id="ARBA00022989"/>
    </source>
</evidence>
<comment type="similarity">
    <text evidence="3">Belongs to the ALG10 glucosyltransferase family.</text>
</comment>
<dbReference type="InterPro" id="IPR016900">
    <property type="entry name" value="Alg10"/>
</dbReference>
<dbReference type="GO" id="GO:0006488">
    <property type="term" value="P:dolichol-linked oligosaccharide biosynthetic process"/>
    <property type="evidence" value="ECO:0007669"/>
    <property type="project" value="InterPro"/>
</dbReference>
<keyword evidence="7" id="KW-0808">Transferase</keyword>
<evidence type="ECO:0000313" key="17">
    <source>
        <dbReference type="EMBL" id="KAD7477317.1"/>
    </source>
</evidence>
<evidence type="ECO:0000256" key="14">
    <source>
        <dbReference type="SAM" id="MobiDB-lite"/>
    </source>
</evidence>
<gene>
    <name evidence="17" type="ORF">E3N88_00453</name>
</gene>
<evidence type="ECO:0000256" key="13">
    <source>
        <dbReference type="ARBA" id="ARBA00048064"/>
    </source>
</evidence>
<keyword evidence="6" id="KW-0328">Glycosyltransferase</keyword>
<comment type="subcellular location">
    <subcellularLocation>
        <location evidence="1">Endoplasmic reticulum membrane</location>
        <topology evidence="1">Multi-pass membrane protein</topology>
    </subcellularLocation>
</comment>
<protein>
    <recommendedName>
        <fullName evidence="5">Dol-P-Glc:Glc(2)Man(9)GlcNAc(2)-PP-Dol alpha-1,2-glucosyltransferase</fullName>
        <ecNumber evidence="4">2.4.1.256</ecNumber>
    </recommendedName>
</protein>
<dbReference type="InterPro" id="IPR013103">
    <property type="entry name" value="RVT_2"/>
</dbReference>
<dbReference type="CDD" id="cd09272">
    <property type="entry name" value="RNase_HI_RT_Ty1"/>
    <property type="match status" value="1"/>
</dbReference>
<feature type="transmembrane region" description="Helical" evidence="15">
    <location>
        <begin position="710"/>
        <end position="730"/>
    </location>
</feature>
<feature type="transmembrane region" description="Helical" evidence="15">
    <location>
        <begin position="786"/>
        <end position="810"/>
    </location>
</feature>
<name>A0A5N6PZK0_9ASTR</name>
<feature type="region of interest" description="Disordered" evidence="14">
    <location>
        <begin position="17"/>
        <end position="77"/>
    </location>
</feature>
<reference evidence="17 18" key="1">
    <citation type="submission" date="2019-05" db="EMBL/GenBank/DDBJ databases">
        <title>Mikania micrantha, genome provides insights into the molecular mechanism of rapid growth.</title>
        <authorList>
            <person name="Liu B."/>
        </authorList>
    </citation>
    <scope>NUCLEOTIDE SEQUENCE [LARGE SCALE GENOMIC DNA]</scope>
    <source>
        <strain evidence="17">NLD-2019</strain>
        <tissue evidence="17">Leaf</tissue>
    </source>
</reference>
<sequence length="919" mass="104646">MLPKSRTLRCGYTNRVCDSKAPQSQDTYQPRTDSRGRGHASYRGRGRNGRGRNNAPVRGRTNNPPTSTWSPPPWQHSPRPTHWTLGWVPSQSYMAQFFPHQLPHLHLPSHRTPPRGLTTTNLLGRPVVKPTTIRLVLSIALANSWQIHQLDVKNAFLHGHLSETVYMHQPMGFRDPHHPNHCDHSLFVYKHGQHTAYILLYVDDILMVTSSAHLRQQFLVQLGSEFAMKDLGPISYFLGIAVQQHPSGLFLSQHKYALEILERAGMASCRPSATPVDTNGKLSAHDGELFPDITLYRSLAGALQYLTFTRPDITYAVQQICMYMHAPRTSHFNALKRILRYVKGTAHYGLHMSSSPGSSLLAYTDADWAGCPDTRRSTSGYCVYYGDNLISWSSKRQSTLSRSSAEAEYRGVANVVSDICWIRNLLLELHHPPTRASLVYCDNVSAIYLTGNPVQHQRTKHIEMDIHFVREKVQRGLVRVLHVSSRFQIADIFTKGLPRILFEDFRSSLSIRSPPASTAGARVEARLLKFSHESFVSNLGFKKQARGAIKRKAQLGALHCALCNTRRDMYQKRGLFAIFVEAYQRRNTTDPILLKEVDESNEWLMDLMANDEIEDALEVVFDDDNGLTWRDVEKASGAFEPIYYARANAPQKFKGKDDEDDEEMEEQFGVSEDDVEDVVLGIDVDDDDEDSLFSEIQGILLVLWHLKWELLVSFSPFVALLLAFAAFVVWNGSIVLGAKEAHTVSPHFAQLLYFSLVSCFMAPVHFSKSHVASLAQSFLKSRPLNILLWLSVTIICFLMVHYFSIAHPYLLADNRHYPFYLWRKIINAHWSTRYLLVPLYVYSWASILNILAKVQEKVWVLAYFVASAAVLVPAPLIEFRYYTIPFFFLIIHCPFIGTMNLEFKGLYGRKRVVLQEMTK</sequence>
<keyword evidence="18" id="KW-1185">Reference proteome</keyword>
<dbReference type="OrthoDB" id="4769at2759"/>
<evidence type="ECO:0000256" key="4">
    <source>
        <dbReference type="ARBA" id="ARBA00011967"/>
    </source>
</evidence>
<comment type="function">
    <text evidence="12">Dol-P-Glc:Glc(2)Man(9)GlcNAc(2)-PP-Dol alpha-1,2-glucosyltransferase that operates in the biosynthetic pathway of dolichol-linked oligosaccharides, the glycan precursors employed in protein asparagine (N)-glycosylation. The assembly of dolichol-linked oligosaccharides begins on the cytosolic side of the endoplasmic reticulum membrane and finishes in its lumen. The sequential addition of sugars to dolichol pyrophosphate produces dolichol-linked oligosaccharides containing fourteen sugars, including two GlcNAcs, nine mannoses and three glucoses. Once assembled, the oligosaccharide is transferred from the lipid to nascent proteins by oligosaccharyltransferases. In the lumen of the endoplasmic reticulum, adds the third and last glucose residue from dolichyl phosphate glucose (Dol-P-Glc) onto the lipid-linked oligosaccharide intermediate Glc(2)Man(9)GlcNAc(2)-PP-Dol to produce Glc(3)Man(9)GlcNAc(2)-PP-Dol.</text>
</comment>
<comment type="pathway">
    <text evidence="2">Protein modification; protein glycosylation.</text>
</comment>
<dbReference type="Pfam" id="PF04922">
    <property type="entry name" value="DIE2_ALG10"/>
    <property type="match status" value="1"/>
</dbReference>
<feature type="compositionally biased region" description="Low complexity" evidence="14">
    <location>
        <begin position="51"/>
        <end position="69"/>
    </location>
</feature>
<dbReference type="AlphaFoldDB" id="A0A5N6PZK0"/>
<feature type="transmembrane region" description="Helical" evidence="15">
    <location>
        <begin position="830"/>
        <end position="851"/>
    </location>
</feature>